<evidence type="ECO:0000256" key="3">
    <source>
        <dbReference type="ARBA" id="ARBA00022989"/>
    </source>
</evidence>
<organism evidence="7 8">
    <name type="scientific">Paenimyroides ummariense</name>
    <dbReference type="NCBI Taxonomy" id="913024"/>
    <lineage>
        <taxon>Bacteria</taxon>
        <taxon>Pseudomonadati</taxon>
        <taxon>Bacteroidota</taxon>
        <taxon>Flavobacteriia</taxon>
        <taxon>Flavobacteriales</taxon>
        <taxon>Flavobacteriaceae</taxon>
        <taxon>Paenimyroides</taxon>
    </lineage>
</organism>
<dbReference type="GO" id="GO:0015297">
    <property type="term" value="F:antiporter activity"/>
    <property type="evidence" value="ECO:0007669"/>
    <property type="project" value="InterPro"/>
</dbReference>
<sequence length="88" mass="10176">MYIPLPFIIAMIVGIILLNILAKKLKIAYRILLVVAGLFVSIITEMLHIQIDPDLIFFIFLPPLLFEAAWAGSFKEMRKLQIYIMRLN</sequence>
<dbReference type="Proteomes" id="UP000199036">
    <property type="component" value="Unassembled WGS sequence"/>
</dbReference>
<evidence type="ECO:0000256" key="2">
    <source>
        <dbReference type="ARBA" id="ARBA00022692"/>
    </source>
</evidence>
<comment type="subcellular location">
    <subcellularLocation>
        <location evidence="1">Membrane</location>
        <topology evidence="1">Multi-pass membrane protein</topology>
    </subcellularLocation>
</comment>
<name>A0A1I5GQ61_9FLAO</name>
<evidence type="ECO:0000256" key="5">
    <source>
        <dbReference type="SAM" id="Phobius"/>
    </source>
</evidence>
<dbReference type="EMBL" id="FOVI01000047">
    <property type="protein sequence ID" value="SFO38073.1"/>
    <property type="molecule type" value="Genomic_DNA"/>
</dbReference>
<dbReference type="GO" id="GO:1902600">
    <property type="term" value="P:proton transmembrane transport"/>
    <property type="evidence" value="ECO:0007669"/>
    <property type="project" value="InterPro"/>
</dbReference>
<dbReference type="Pfam" id="PF00999">
    <property type="entry name" value="Na_H_Exchanger"/>
    <property type="match status" value="1"/>
</dbReference>
<reference evidence="8" key="1">
    <citation type="submission" date="2016-10" db="EMBL/GenBank/DDBJ databases">
        <authorList>
            <person name="Varghese N."/>
            <person name="Submissions S."/>
        </authorList>
    </citation>
    <scope>NUCLEOTIDE SEQUENCE [LARGE SCALE GENOMIC DNA]</scope>
    <source>
        <strain evidence="8">DS-12</strain>
    </source>
</reference>
<feature type="transmembrane region" description="Helical" evidence="5">
    <location>
        <begin position="55"/>
        <end position="74"/>
    </location>
</feature>
<evidence type="ECO:0000256" key="4">
    <source>
        <dbReference type="ARBA" id="ARBA00023136"/>
    </source>
</evidence>
<gene>
    <name evidence="7" type="ORF">SAMN05421741_1479</name>
</gene>
<dbReference type="GO" id="GO:0016020">
    <property type="term" value="C:membrane"/>
    <property type="evidence" value="ECO:0007669"/>
    <property type="project" value="UniProtKB-SubCell"/>
</dbReference>
<keyword evidence="8" id="KW-1185">Reference proteome</keyword>
<protein>
    <submittedName>
        <fullName evidence="7">Monovalent cation:H+ antiporter, CPA1 family</fullName>
    </submittedName>
</protein>
<evidence type="ECO:0000313" key="7">
    <source>
        <dbReference type="EMBL" id="SFO38073.1"/>
    </source>
</evidence>
<feature type="transmembrane region" description="Helical" evidence="5">
    <location>
        <begin position="29"/>
        <end position="49"/>
    </location>
</feature>
<keyword evidence="3 5" id="KW-1133">Transmembrane helix</keyword>
<keyword evidence="4 5" id="KW-0472">Membrane</keyword>
<dbReference type="RefSeq" id="WP_091526527.1">
    <property type="nucleotide sequence ID" value="NZ_FOVI01000047.1"/>
</dbReference>
<dbReference type="InterPro" id="IPR006153">
    <property type="entry name" value="Cation/H_exchanger_TM"/>
</dbReference>
<dbReference type="STRING" id="913024.SAMN05421741_1479"/>
<accession>A0A1I5GQ61</accession>
<keyword evidence="2 5" id="KW-0812">Transmembrane</keyword>
<feature type="domain" description="Cation/H+ exchanger transmembrane" evidence="6">
    <location>
        <begin position="12"/>
        <end position="80"/>
    </location>
</feature>
<proteinExistence type="predicted"/>
<feature type="transmembrane region" description="Helical" evidence="5">
    <location>
        <begin position="6"/>
        <end position="22"/>
    </location>
</feature>
<dbReference type="AlphaFoldDB" id="A0A1I5GQ61"/>
<evidence type="ECO:0000313" key="8">
    <source>
        <dbReference type="Proteomes" id="UP000199036"/>
    </source>
</evidence>
<evidence type="ECO:0000259" key="6">
    <source>
        <dbReference type="Pfam" id="PF00999"/>
    </source>
</evidence>
<evidence type="ECO:0000256" key="1">
    <source>
        <dbReference type="ARBA" id="ARBA00004141"/>
    </source>
</evidence>